<dbReference type="Gene3D" id="3.40.220.10">
    <property type="entry name" value="Leucine Aminopeptidase, subunit E, domain 1"/>
    <property type="match status" value="1"/>
</dbReference>
<evidence type="ECO:0000313" key="3">
    <source>
        <dbReference type="Proteomes" id="UP000654482"/>
    </source>
</evidence>
<feature type="domain" description="Microbial-type PARG catalytic" evidence="1">
    <location>
        <begin position="3"/>
        <end position="37"/>
    </location>
</feature>
<comment type="caution">
    <text evidence="2">The sequence shown here is derived from an EMBL/GenBank/DDBJ whole genome shotgun (WGS) entry which is preliminary data.</text>
</comment>
<dbReference type="Proteomes" id="UP000654482">
    <property type="component" value="Unassembled WGS sequence"/>
</dbReference>
<dbReference type="InterPro" id="IPR012664">
    <property type="entry name" value="CHP02452"/>
</dbReference>
<name>A0A8J7JEC8_9CYAN</name>
<dbReference type="InterPro" id="IPR043472">
    <property type="entry name" value="Macro_dom-like"/>
</dbReference>
<dbReference type="RefSeq" id="WP_194031890.1">
    <property type="nucleotide sequence ID" value="NZ_JADEWZ010000061.1"/>
</dbReference>
<evidence type="ECO:0000313" key="2">
    <source>
        <dbReference type="EMBL" id="MBE9118795.1"/>
    </source>
</evidence>
<keyword evidence="3" id="KW-1185">Reference proteome</keyword>
<organism evidence="2 3">
    <name type="scientific">Lusitaniella coriacea LEGE 07157</name>
    <dbReference type="NCBI Taxonomy" id="945747"/>
    <lineage>
        <taxon>Bacteria</taxon>
        <taxon>Bacillati</taxon>
        <taxon>Cyanobacteriota</taxon>
        <taxon>Cyanophyceae</taxon>
        <taxon>Spirulinales</taxon>
        <taxon>Lusitaniellaceae</taxon>
        <taxon>Lusitaniella</taxon>
    </lineage>
</organism>
<dbReference type="InterPro" id="IPR019261">
    <property type="entry name" value="PARG_cat_microbial"/>
</dbReference>
<evidence type="ECO:0000259" key="1">
    <source>
        <dbReference type="Pfam" id="PF10021"/>
    </source>
</evidence>
<gene>
    <name evidence="2" type="ORF">IQ249_23175</name>
</gene>
<dbReference type="EMBL" id="JADEWZ010000061">
    <property type="protein sequence ID" value="MBE9118795.1"/>
    <property type="molecule type" value="Genomic_DNA"/>
</dbReference>
<dbReference type="Pfam" id="PF10021">
    <property type="entry name" value="PARG_cat_microb"/>
    <property type="match status" value="1"/>
</dbReference>
<protein>
    <submittedName>
        <fullName evidence="2">TIGR02452 family protein</fullName>
    </submittedName>
</protein>
<dbReference type="NCBIfam" id="TIGR02452">
    <property type="entry name" value="TIGR02452 family protein"/>
    <property type="match status" value="1"/>
</dbReference>
<dbReference type="AlphaFoldDB" id="A0A8J7JEC8"/>
<accession>A0A8J7JEC8</accession>
<sequence length="52" mass="6258">MKILLNCPEYYDFHRAHKSLLYSNRIIYSPDFPVFKQDNGTFLDKPYLRVCS</sequence>
<reference evidence="2" key="1">
    <citation type="submission" date="2020-10" db="EMBL/GenBank/DDBJ databases">
        <authorList>
            <person name="Castelo-Branco R."/>
            <person name="Eusebio N."/>
            <person name="Adriana R."/>
            <person name="Vieira A."/>
            <person name="Brugerolle De Fraissinette N."/>
            <person name="Rezende De Castro R."/>
            <person name="Schneider M.P."/>
            <person name="Vasconcelos V."/>
            <person name="Leao P.N."/>
        </authorList>
    </citation>
    <scope>NUCLEOTIDE SEQUENCE</scope>
    <source>
        <strain evidence="2">LEGE 07157</strain>
    </source>
</reference>
<proteinExistence type="predicted"/>